<proteinExistence type="predicted"/>
<dbReference type="Proteomes" id="UP000267352">
    <property type="component" value="Segment"/>
</dbReference>
<organism evidence="1">
    <name type="scientific">White spot syndrome virus</name>
    <dbReference type="NCBI Taxonomy" id="342409"/>
    <lineage>
        <taxon>Viruses</taxon>
        <taxon>Viruses incertae sedis</taxon>
        <taxon>Naldaviricetes</taxon>
        <taxon>Nimaviridae</taxon>
        <taxon>Whispovirus</taxon>
    </lineage>
</organism>
<reference evidence="1" key="2">
    <citation type="journal article" date="2018" name="Genome Announc.">
        <title>First Report of a Complete Genome Sequence of White spot syndrome virus from India.</title>
        <authorList>
            <person name="Vinaya Kumar K."/>
            <person name="Shekhar M.S."/>
            <person name="Otta S.K."/>
            <person name="Karthic K."/>
            <person name="Ashok Kumar J."/>
            <person name="Gopikrishna G."/>
            <person name="Vijayan K.K."/>
        </authorList>
    </citation>
    <scope>NUCLEOTIDE SEQUENCE</scope>
    <source>
        <strain evidence="1">IN_AP4RU</strain>
    </source>
</reference>
<dbReference type="EMBL" id="MG702567">
    <property type="protein sequence ID" value="AUO14982.1"/>
    <property type="molecule type" value="Genomic_DNA"/>
</dbReference>
<name>A0A2I6SBQ2_9VIRU</name>
<protein>
    <submittedName>
        <fullName evidence="1">WSSV130</fullName>
    </submittedName>
</protein>
<evidence type="ECO:0000313" key="1">
    <source>
        <dbReference type="EMBL" id="AUO14982.1"/>
    </source>
</evidence>
<accession>A0A2I6SBQ2</accession>
<reference evidence="1" key="1">
    <citation type="submission" date="2017-12" db="EMBL/GenBank/DDBJ databases">
        <authorList>
            <person name="Katneni V.K."/>
            <person name="Shekhar M.S."/>
            <person name="Otta S.K."/>
            <person name="Karthic K."/>
            <person name="Jangam A.K."/>
            <person name="Gopikrishna G."/>
            <person name="Vijayan K.K."/>
        </authorList>
    </citation>
    <scope>NUCLEOTIDE SEQUENCE [LARGE SCALE GENOMIC DNA]</scope>
    <source>
        <strain evidence="1">IN_AP4RU</strain>
    </source>
</reference>
<sequence>MDERIFFCTGVGIGAFLNTDALTEGNCCFLIMSVAYVGFNVAN</sequence>